<feature type="compositionally biased region" description="Basic and acidic residues" evidence="1">
    <location>
        <begin position="36"/>
        <end position="52"/>
    </location>
</feature>
<name>A0AAV6MSL3_9ROSI</name>
<proteinExistence type="predicted"/>
<dbReference type="AlphaFoldDB" id="A0AAV6MSL3"/>
<dbReference type="Proteomes" id="UP000685013">
    <property type="component" value="Chromosome 12"/>
</dbReference>
<sequence length="207" mass="23426">EGRKAFLPNGLHPWARQELRWQNGPDLAEAIIAAERMVDDMEKPTRTNKETSSRQQDGGSREQKKRKGKNMLPYQRAGNKPVAMRKGRTATEAGQPKLKVKERPCSSIGVEEAWHRKPGMYVMGCREEYSHALYTFLACKESHPGDAYFIKPLVSLNQSLSSSSSSASGVGRAFDVYPIRVLDELHRIFLMPFLLLKTIFHTHCVLL</sequence>
<gene>
    <name evidence="2" type="ORF">SDJN03_18718</name>
</gene>
<evidence type="ECO:0000256" key="1">
    <source>
        <dbReference type="SAM" id="MobiDB-lite"/>
    </source>
</evidence>
<reference evidence="2 3" key="1">
    <citation type="journal article" date="2021" name="Hortic Res">
        <title>The domestication of Cucurbita argyrosperma as revealed by the genome of its wild relative.</title>
        <authorList>
            <person name="Barrera-Redondo J."/>
            <person name="Sanchez-de la Vega G."/>
            <person name="Aguirre-Liguori J.A."/>
            <person name="Castellanos-Morales G."/>
            <person name="Gutierrez-Guerrero Y.T."/>
            <person name="Aguirre-Dugua X."/>
            <person name="Aguirre-Planter E."/>
            <person name="Tenaillon M.I."/>
            <person name="Lira-Saade R."/>
            <person name="Eguiarte L.E."/>
        </authorList>
    </citation>
    <scope>NUCLEOTIDE SEQUENCE [LARGE SCALE GENOMIC DNA]</scope>
    <source>
        <strain evidence="2">JBR-2021</strain>
    </source>
</reference>
<comment type="caution">
    <text evidence="2">The sequence shown here is derived from an EMBL/GenBank/DDBJ whole genome shotgun (WGS) entry which is preliminary data.</text>
</comment>
<evidence type="ECO:0000313" key="2">
    <source>
        <dbReference type="EMBL" id="KAG6585985.1"/>
    </source>
</evidence>
<accession>A0AAV6MSL3</accession>
<organism evidence="2 3">
    <name type="scientific">Cucurbita argyrosperma subsp. sororia</name>
    <dbReference type="NCBI Taxonomy" id="37648"/>
    <lineage>
        <taxon>Eukaryota</taxon>
        <taxon>Viridiplantae</taxon>
        <taxon>Streptophyta</taxon>
        <taxon>Embryophyta</taxon>
        <taxon>Tracheophyta</taxon>
        <taxon>Spermatophyta</taxon>
        <taxon>Magnoliopsida</taxon>
        <taxon>eudicotyledons</taxon>
        <taxon>Gunneridae</taxon>
        <taxon>Pentapetalae</taxon>
        <taxon>rosids</taxon>
        <taxon>fabids</taxon>
        <taxon>Cucurbitales</taxon>
        <taxon>Cucurbitaceae</taxon>
        <taxon>Cucurbiteae</taxon>
        <taxon>Cucurbita</taxon>
    </lineage>
</organism>
<dbReference type="EMBL" id="JAGKQH010000012">
    <property type="protein sequence ID" value="KAG6585985.1"/>
    <property type="molecule type" value="Genomic_DNA"/>
</dbReference>
<feature type="region of interest" description="Disordered" evidence="1">
    <location>
        <begin position="35"/>
        <end position="100"/>
    </location>
</feature>
<protein>
    <submittedName>
        <fullName evidence="2">Uncharacterized protein</fullName>
    </submittedName>
</protein>
<keyword evidence="3" id="KW-1185">Reference proteome</keyword>
<feature type="non-terminal residue" evidence="2">
    <location>
        <position position="1"/>
    </location>
</feature>
<evidence type="ECO:0000313" key="3">
    <source>
        <dbReference type="Proteomes" id="UP000685013"/>
    </source>
</evidence>